<evidence type="ECO:0000313" key="2">
    <source>
        <dbReference type="EMBL" id="OEY68421.1"/>
    </source>
</evidence>
<dbReference type="AlphaFoldDB" id="A0A1E7Q2R7"/>
<dbReference type="Proteomes" id="UP000242258">
    <property type="component" value="Unassembled WGS sequence"/>
</dbReference>
<comment type="caution">
    <text evidence="2">The sequence shown here is derived from an EMBL/GenBank/DDBJ whole genome shotgun (WGS) entry which is preliminary data.</text>
</comment>
<evidence type="ECO:0000313" key="3">
    <source>
        <dbReference type="Proteomes" id="UP000242258"/>
    </source>
</evidence>
<dbReference type="InterPro" id="IPR029069">
    <property type="entry name" value="HotDog_dom_sf"/>
</dbReference>
<protein>
    <recommendedName>
        <fullName evidence="1">ApeI dehydratase-like domain-containing protein</fullName>
    </recommendedName>
</protein>
<dbReference type="SUPFAM" id="SSF54637">
    <property type="entry name" value="Thioesterase/thiol ester dehydrase-isomerase"/>
    <property type="match status" value="1"/>
</dbReference>
<name>A0A1E7Q2R7_9GAMM</name>
<dbReference type="InterPro" id="IPR054545">
    <property type="entry name" value="ApeI-like"/>
</dbReference>
<dbReference type="OrthoDB" id="9812842at2"/>
<feature type="domain" description="ApeI dehydratase-like" evidence="1">
    <location>
        <begin position="12"/>
        <end position="109"/>
    </location>
</feature>
<organism evidence="2 3">
    <name type="scientific">Rheinheimera salexigens</name>
    <dbReference type="NCBI Taxonomy" id="1628148"/>
    <lineage>
        <taxon>Bacteria</taxon>
        <taxon>Pseudomonadati</taxon>
        <taxon>Pseudomonadota</taxon>
        <taxon>Gammaproteobacteria</taxon>
        <taxon>Chromatiales</taxon>
        <taxon>Chromatiaceae</taxon>
        <taxon>Rheinheimera</taxon>
    </lineage>
</organism>
<evidence type="ECO:0000259" key="1">
    <source>
        <dbReference type="Pfam" id="PF22818"/>
    </source>
</evidence>
<dbReference type="STRING" id="1628148.BI198_01695"/>
<dbReference type="InterPro" id="IPR016962">
    <property type="entry name" value="Dehydrase_ECs4332_prd"/>
</dbReference>
<dbReference type="EMBL" id="MKEK01000001">
    <property type="protein sequence ID" value="OEY68421.1"/>
    <property type="molecule type" value="Genomic_DNA"/>
</dbReference>
<dbReference type="Gene3D" id="3.10.129.10">
    <property type="entry name" value="Hotdog Thioesterase"/>
    <property type="match status" value="1"/>
</dbReference>
<accession>A0A1E7Q2R7</accession>
<dbReference type="RefSeq" id="WP_070047988.1">
    <property type="nucleotide sequence ID" value="NZ_CBCSDO010000001.1"/>
</dbReference>
<keyword evidence="3" id="KW-1185">Reference proteome</keyword>
<dbReference type="Pfam" id="PF22818">
    <property type="entry name" value="ApeI-like"/>
    <property type="match status" value="1"/>
</dbReference>
<dbReference type="PIRSF" id="PIRSF030962">
    <property type="entry name" value="Dehydrase_ECs4332_prd"/>
    <property type="match status" value="1"/>
</dbReference>
<reference evidence="3" key="1">
    <citation type="submission" date="2016-09" db="EMBL/GenBank/DDBJ databases">
        <authorList>
            <person name="Wan X."/>
            <person name="Hou S."/>
        </authorList>
    </citation>
    <scope>NUCLEOTIDE SEQUENCE [LARGE SCALE GENOMIC DNA]</scope>
    <source>
        <strain evidence="3">KH87</strain>
    </source>
</reference>
<proteinExistence type="predicted"/>
<gene>
    <name evidence="2" type="ORF">BI198_01695</name>
</gene>
<sequence>MTNLFPVVQLQQQTPNKIELQLDISPDIAYFDGHFPQAPVLAGVSQLHWVVQYCKQYFPQLVEVASVEVLKFQIMIRPQDRLLLSLELSAANTTLFSYIKQGEKVASGRLKWTLKNDE</sequence>